<sequence>MPSRKQKIAPFSGFLSDNNCRFLSKYLSGTKPGLLVLNDVFEAKNNRRVLKRRLVSFFASGVFCPKLK</sequence>
<name>A0A5U9PRC4_SALET</name>
<evidence type="ECO:0000313" key="1">
    <source>
        <dbReference type="EMBL" id="EBS3536438.1"/>
    </source>
</evidence>
<accession>A0A5U9PRC4</accession>
<proteinExistence type="predicted"/>
<organism evidence="1">
    <name type="scientific">Salmonella enterica subsp. enterica serovar Telelkebir</name>
    <dbReference type="NCBI Taxonomy" id="1967657"/>
    <lineage>
        <taxon>Bacteria</taxon>
        <taxon>Pseudomonadati</taxon>
        <taxon>Pseudomonadota</taxon>
        <taxon>Gammaproteobacteria</taxon>
        <taxon>Enterobacterales</taxon>
        <taxon>Enterobacteriaceae</taxon>
        <taxon>Salmonella</taxon>
    </lineage>
</organism>
<dbReference type="EMBL" id="AAGVFN010000033">
    <property type="protein sequence ID" value="EBS3536438.1"/>
    <property type="molecule type" value="Genomic_DNA"/>
</dbReference>
<reference evidence="1" key="1">
    <citation type="submission" date="2018-07" db="EMBL/GenBank/DDBJ databases">
        <authorList>
            <person name="Ashton P.M."/>
            <person name="Dallman T."/>
            <person name="Nair S."/>
            <person name="De Pinna E."/>
            <person name="Peters T."/>
            <person name="Grant K."/>
        </authorList>
    </citation>
    <scope>NUCLEOTIDE SEQUENCE</scope>
    <source>
        <strain evidence="1">506078</strain>
    </source>
</reference>
<dbReference type="AlphaFoldDB" id="A0A5U9PRC4"/>
<gene>
    <name evidence="1" type="ORF">DS442_19265</name>
</gene>
<protein>
    <submittedName>
        <fullName evidence="1">Uncharacterized protein</fullName>
    </submittedName>
</protein>
<comment type="caution">
    <text evidence="1">The sequence shown here is derived from an EMBL/GenBank/DDBJ whole genome shotgun (WGS) entry which is preliminary data.</text>
</comment>